<proteinExistence type="predicted"/>
<evidence type="ECO:0000313" key="2">
    <source>
        <dbReference type="Proteomes" id="UP000814140"/>
    </source>
</evidence>
<organism evidence="1 2">
    <name type="scientific">Artomyces pyxidatus</name>
    <dbReference type="NCBI Taxonomy" id="48021"/>
    <lineage>
        <taxon>Eukaryota</taxon>
        <taxon>Fungi</taxon>
        <taxon>Dikarya</taxon>
        <taxon>Basidiomycota</taxon>
        <taxon>Agaricomycotina</taxon>
        <taxon>Agaricomycetes</taxon>
        <taxon>Russulales</taxon>
        <taxon>Auriscalpiaceae</taxon>
        <taxon>Artomyces</taxon>
    </lineage>
</organism>
<gene>
    <name evidence="1" type="ORF">BV25DRAFT_1194841</name>
</gene>
<reference evidence="1" key="1">
    <citation type="submission" date="2021-03" db="EMBL/GenBank/DDBJ databases">
        <authorList>
            <consortium name="DOE Joint Genome Institute"/>
            <person name="Ahrendt S."/>
            <person name="Looney B.P."/>
            <person name="Miyauchi S."/>
            <person name="Morin E."/>
            <person name="Drula E."/>
            <person name="Courty P.E."/>
            <person name="Chicoki N."/>
            <person name="Fauchery L."/>
            <person name="Kohler A."/>
            <person name="Kuo A."/>
            <person name="Labutti K."/>
            <person name="Pangilinan J."/>
            <person name="Lipzen A."/>
            <person name="Riley R."/>
            <person name="Andreopoulos W."/>
            <person name="He G."/>
            <person name="Johnson J."/>
            <person name="Barry K.W."/>
            <person name="Grigoriev I.V."/>
            <person name="Nagy L."/>
            <person name="Hibbett D."/>
            <person name="Henrissat B."/>
            <person name="Matheny P.B."/>
            <person name="Labbe J."/>
            <person name="Martin F."/>
        </authorList>
    </citation>
    <scope>NUCLEOTIDE SEQUENCE</scope>
    <source>
        <strain evidence="1">HHB10654</strain>
    </source>
</reference>
<sequence>MDLAIRTIKGSGTDPGNSAGGPAAPTWAPVPPTHVPIDLQRTPDDRFSGSCDLYSVEHNRITILSTDAAAHRLPSGYPLEKVVESDGSANYYERQELSSKCSRSWRKIIGRFLAVKMFGRVSDDSGNDPKIWILKEFPLHYTLWRHIKTADQRRSRQDVLLYGTTEVTNFASPYEFILHAEWLMKGKPYSPGPKPKPQCGCKYCSGRKQQVITQELRDLERDLIRYQHARTGNPSTQY</sequence>
<name>A0ACB8SRA6_9AGAM</name>
<accession>A0ACB8SRA6</accession>
<protein>
    <submittedName>
        <fullName evidence="1">Uncharacterized protein</fullName>
    </submittedName>
</protein>
<dbReference type="Proteomes" id="UP000814140">
    <property type="component" value="Unassembled WGS sequence"/>
</dbReference>
<keyword evidence="2" id="KW-1185">Reference proteome</keyword>
<comment type="caution">
    <text evidence="1">The sequence shown here is derived from an EMBL/GenBank/DDBJ whole genome shotgun (WGS) entry which is preliminary data.</text>
</comment>
<evidence type="ECO:0000313" key="1">
    <source>
        <dbReference type="EMBL" id="KAI0058742.1"/>
    </source>
</evidence>
<dbReference type="EMBL" id="MU277232">
    <property type="protein sequence ID" value="KAI0058742.1"/>
    <property type="molecule type" value="Genomic_DNA"/>
</dbReference>
<reference evidence="1" key="2">
    <citation type="journal article" date="2022" name="New Phytol.">
        <title>Evolutionary transition to the ectomycorrhizal habit in the genomes of a hyperdiverse lineage of mushroom-forming fungi.</title>
        <authorList>
            <person name="Looney B."/>
            <person name="Miyauchi S."/>
            <person name="Morin E."/>
            <person name="Drula E."/>
            <person name="Courty P.E."/>
            <person name="Kohler A."/>
            <person name="Kuo A."/>
            <person name="LaButti K."/>
            <person name="Pangilinan J."/>
            <person name="Lipzen A."/>
            <person name="Riley R."/>
            <person name="Andreopoulos W."/>
            <person name="He G."/>
            <person name="Johnson J."/>
            <person name="Nolan M."/>
            <person name="Tritt A."/>
            <person name="Barry K.W."/>
            <person name="Grigoriev I.V."/>
            <person name="Nagy L.G."/>
            <person name="Hibbett D."/>
            <person name="Henrissat B."/>
            <person name="Matheny P.B."/>
            <person name="Labbe J."/>
            <person name="Martin F.M."/>
        </authorList>
    </citation>
    <scope>NUCLEOTIDE SEQUENCE</scope>
    <source>
        <strain evidence="1">HHB10654</strain>
    </source>
</reference>